<proteinExistence type="predicted"/>
<keyword evidence="4" id="KW-0418">Kinase</keyword>
<evidence type="ECO:0000256" key="1">
    <source>
        <dbReference type="SAM" id="MobiDB-lite"/>
    </source>
</evidence>
<keyword evidence="4" id="KW-0808">Transferase</keyword>
<dbReference type="PROSITE" id="PS50011">
    <property type="entry name" value="PROTEIN_KINASE_DOM"/>
    <property type="match status" value="1"/>
</dbReference>
<dbReference type="InterPro" id="IPR000719">
    <property type="entry name" value="Prot_kinase_dom"/>
</dbReference>
<gene>
    <name evidence="3" type="ORF">ANDO1_3679</name>
    <name evidence="4" type="ORF">ANDO2_3584</name>
</gene>
<dbReference type="EMBL" id="CAADHZ010000003">
    <property type="protein sequence ID" value="VFR19165.1"/>
    <property type="molecule type" value="Genomic_DNA"/>
</dbReference>
<reference evidence="4" key="1">
    <citation type="submission" date="2019-03" db="EMBL/GenBank/DDBJ databases">
        <authorList>
            <person name="Danneels B."/>
        </authorList>
    </citation>
    <scope>NUCLEOTIDE SEQUENCE</scope>
</reference>
<dbReference type="GO" id="GO:0004674">
    <property type="term" value="F:protein serine/threonine kinase activity"/>
    <property type="evidence" value="ECO:0007669"/>
    <property type="project" value="UniProtKB-KW"/>
</dbReference>
<protein>
    <submittedName>
        <fullName evidence="4">Serine/threonine protein kinase</fullName>
    </submittedName>
</protein>
<feature type="domain" description="Protein kinase" evidence="2">
    <location>
        <begin position="34"/>
        <end position="289"/>
    </location>
</feature>
<dbReference type="EMBL" id="CAADIB010000009">
    <property type="protein sequence ID" value="VFR28346.1"/>
    <property type="molecule type" value="Genomic_DNA"/>
</dbReference>
<dbReference type="SUPFAM" id="SSF56112">
    <property type="entry name" value="Protein kinase-like (PK-like)"/>
    <property type="match status" value="1"/>
</dbReference>
<name>A0A484PRG3_9ZZZZ</name>
<evidence type="ECO:0000313" key="3">
    <source>
        <dbReference type="EMBL" id="VFR19165.1"/>
    </source>
</evidence>
<feature type="compositionally biased region" description="Low complexity" evidence="1">
    <location>
        <begin position="515"/>
        <end position="529"/>
    </location>
</feature>
<feature type="region of interest" description="Disordered" evidence="1">
    <location>
        <begin position="443"/>
        <end position="530"/>
    </location>
</feature>
<dbReference type="InterPro" id="IPR011009">
    <property type="entry name" value="Kinase-like_dom_sf"/>
</dbReference>
<accession>A0A484PRG3</accession>
<evidence type="ECO:0000259" key="2">
    <source>
        <dbReference type="PROSITE" id="PS50011"/>
    </source>
</evidence>
<dbReference type="Gene3D" id="1.10.510.10">
    <property type="entry name" value="Transferase(Phosphotransferase) domain 1"/>
    <property type="match status" value="1"/>
</dbReference>
<evidence type="ECO:0000313" key="4">
    <source>
        <dbReference type="EMBL" id="VFR28346.1"/>
    </source>
</evidence>
<sequence length="552" mass="60472">MAYPSLEQYNEALQSPQLVLLDPDLKQAQLKKTGLGLPQALCGGFALTYTVTVGTRKFALRCFHKESRELERRYQAISARLKQLNSPYFLPFEFKPNGVRVQGNTYPIVKMEWAKGRTLAEFLEAEHRNTSALQKLRQALASLAAFLEQNNLAHGDIQPENIMVSGDGSTVQLIDYDGLYVEALKGSKAAELGQINFQHPQRSADDFGPTLDRFSFLTLDVALQTLIASPRIWTTSRSEPSAVVFRRNDFLNPGVSSVFQEAVVIPSARTHVENLAKVASGNFSTIPSLGDFLQGRGVLSGPITIRPNYVDVVYQGPYAVCDAANYGQVLQMVGSRVELVGRVHSVKNGWAQNRKPYVFINFSDWRGQAVKLAIWADGLDSIKPDIPNESWMGRWLSITGLVDPPYSNRVRTVSYTHLSITITARGQIQQLPEQEAKFRLGSMRKSASGPVGSTSSRNADILQGMGGKRMGRTPPVPTPTAAPRPAQSRNQQVLTGMHRQGPAKTPTLSPQMPTGSSGASQRSRQSSSSNHGWLPLVICGVVLLLLAKACVG</sequence>
<dbReference type="AlphaFoldDB" id="A0A484PRG3"/>
<keyword evidence="4" id="KW-0723">Serine/threonine-protein kinase</keyword>
<organism evidence="4">
    <name type="scientific">plant metagenome</name>
    <dbReference type="NCBI Taxonomy" id="1297885"/>
    <lineage>
        <taxon>unclassified sequences</taxon>
        <taxon>metagenomes</taxon>
        <taxon>organismal metagenomes</taxon>
    </lineage>
</organism>
<dbReference type="GO" id="GO:0005524">
    <property type="term" value="F:ATP binding"/>
    <property type="evidence" value="ECO:0007669"/>
    <property type="project" value="InterPro"/>
</dbReference>